<dbReference type="KEGG" id="hhy:Halhy_5624"/>
<keyword evidence="3" id="KW-1185">Reference proteome</keyword>
<feature type="transmembrane region" description="Helical" evidence="1">
    <location>
        <begin position="97"/>
        <end position="121"/>
    </location>
</feature>
<dbReference type="AlphaFoldDB" id="F4KUP4"/>
<feature type="transmembrane region" description="Helical" evidence="1">
    <location>
        <begin position="27"/>
        <end position="48"/>
    </location>
</feature>
<dbReference type="Proteomes" id="UP000008461">
    <property type="component" value="Chromosome"/>
</dbReference>
<proteinExistence type="predicted"/>
<feature type="transmembrane region" description="Helical" evidence="1">
    <location>
        <begin position="68"/>
        <end position="90"/>
    </location>
</feature>
<accession>F4KUP4</accession>
<dbReference type="RefSeq" id="WP_013767976.1">
    <property type="nucleotide sequence ID" value="NC_015510.1"/>
</dbReference>
<gene>
    <name evidence="2" type="ordered locus">Halhy_5624</name>
</gene>
<name>F4KUP4_HALH1</name>
<sequence>MNDLNQDVLDNEFQPPRKSRRALLPTWIKIFVWIFMIFGLIAPLGLIAGLLGMNFELSLYGLETFHPISLLGLVIILLFALKGIVAFGLWWEKAWAVLLAMIDATVGVLICIFSMAILPFIAENGSQFITFRIELLLLIPYFVKMNNIKTAWTNRE</sequence>
<dbReference type="EMBL" id="CP002691">
    <property type="protein sequence ID" value="AEE53447.1"/>
    <property type="molecule type" value="Genomic_DNA"/>
</dbReference>
<feature type="transmembrane region" description="Helical" evidence="1">
    <location>
        <begin position="127"/>
        <end position="143"/>
    </location>
</feature>
<evidence type="ECO:0000313" key="3">
    <source>
        <dbReference type="Proteomes" id="UP000008461"/>
    </source>
</evidence>
<evidence type="ECO:0000256" key="1">
    <source>
        <dbReference type="SAM" id="Phobius"/>
    </source>
</evidence>
<dbReference type="STRING" id="760192.Halhy_5624"/>
<evidence type="ECO:0000313" key="2">
    <source>
        <dbReference type="EMBL" id="AEE53447.1"/>
    </source>
</evidence>
<reference evidence="2 3" key="1">
    <citation type="journal article" date="2011" name="Stand. Genomic Sci.">
        <title>Complete genome sequence of Haliscomenobacter hydrossis type strain (O).</title>
        <authorList>
            <consortium name="US DOE Joint Genome Institute (JGI-PGF)"/>
            <person name="Daligault H."/>
            <person name="Lapidus A."/>
            <person name="Zeytun A."/>
            <person name="Nolan M."/>
            <person name="Lucas S."/>
            <person name="Del Rio T.G."/>
            <person name="Tice H."/>
            <person name="Cheng J.F."/>
            <person name="Tapia R."/>
            <person name="Han C."/>
            <person name="Goodwin L."/>
            <person name="Pitluck S."/>
            <person name="Liolios K."/>
            <person name="Pagani I."/>
            <person name="Ivanova N."/>
            <person name="Huntemann M."/>
            <person name="Mavromatis K."/>
            <person name="Mikhailova N."/>
            <person name="Pati A."/>
            <person name="Chen A."/>
            <person name="Palaniappan K."/>
            <person name="Land M."/>
            <person name="Hauser L."/>
            <person name="Brambilla E.M."/>
            <person name="Rohde M."/>
            <person name="Verbarg S."/>
            <person name="Goker M."/>
            <person name="Bristow J."/>
            <person name="Eisen J.A."/>
            <person name="Markowitz V."/>
            <person name="Hugenholtz P."/>
            <person name="Kyrpides N.C."/>
            <person name="Klenk H.P."/>
            <person name="Woyke T."/>
        </authorList>
    </citation>
    <scope>NUCLEOTIDE SEQUENCE [LARGE SCALE GENOMIC DNA]</scope>
    <source>
        <strain evidence="3">ATCC 27775 / DSM 1100 / LMG 10767 / O</strain>
    </source>
</reference>
<dbReference type="OrthoDB" id="7060697at2"/>
<keyword evidence="1" id="KW-0472">Membrane</keyword>
<dbReference type="HOGENOM" id="CLU_1684118_0_0_10"/>
<protein>
    <submittedName>
        <fullName evidence="2">Uncharacterized protein</fullName>
    </submittedName>
</protein>
<organism evidence="2 3">
    <name type="scientific">Haliscomenobacter hydrossis (strain ATCC 27775 / DSM 1100 / LMG 10767 / O)</name>
    <dbReference type="NCBI Taxonomy" id="760192"/>
    <lineage>
        <taxon>Bacteria</taxon>
        <taxon>Pseudomonadati</taxon>
        <taxon>Bacteroidota</taxon>
        <taxon>Saprospiria</taxon>
        <taxon>Saprospirales</taxon>
        <taxon>Haliscomenobacteraceae</taxon>
        <taxon>Haliscomenobacter</taxon>
    </lineage>
</organism>
<keyword evidence="1" id="KW-0812">Transmembrane</keyword>
<reference key="2">
    <citation type="submission" date="2011-04" db="EMBL/GenBank/DDBJ databases">
        <title>Complete sequence of chromosome of Haliscomenobacter hydrossis DSM 1100.</title>
        <authorList>
            <consortium name="US DOE Joint Genome Institute (JGI-PGF)"/>
            <person name="Lucas S."/>
            <person name="Han J."/>
            <person name="Lapidus A."/>
            <person name="Bruce D."/>
            <person name="Goodwin L."/>
            <person name="Pitluck S."/>
            <person name="Peters L."/>
            <person name="Kyrpides N."/>
            <person name="Mavromatis K."/>
            <person name="Ivanova N."/>
            <person name="Ovchinnikova G."/>
            <person name="Pagani I."/>
            <person name="Daligault H."/>
            <person name="Detter J.C."/>
            <person name="Han C."/>
            <person name="Land M."/>
            <person name="Hauser L."/>
            <person name="Markowitz V."/>
            <person name="Cheng J.-F."/>
            <person name="Hugenholtz P."/>
            <person name="Woyke T."/>
            <person name="Wu D."/>
            <person name="Verbarg S."/>
            <person name="Frueling A."/>
            <person name="Brambilla E."/>
            <person name="Klenk H.-P."/>
            <person name="Eisen J.A."/>
        </authorList>
    </citation>
    <scope>NUCLEOTIDE SEQUENCE</scope>
    <source>
        <strain>DSM 1100</strain>
    </source>
</reference>
<dbReference type="eggNOG" id="ENOG50337MB">
    <property type="taxonomic scope" value="Bacteria"/>
</dbReference>
<keyword evidence="1" id="KW-1133">Transmembrane helix</keyword>